<gene>
    <name evidence="1" type="ORF">MB09_03640</name>
</gene>
<proteinExistence type="predicted"/>
<comment type="caution">
    <text evidence="1">The sequence shown here is derived from an EMBL/GenBank/DDBJ whole genome shotgun (WGS) entry which is preliminary data.</text>
</comment>
<organism evidence="1 2">
    <name type="scientific">Aequorivita vladivostokensis</name>
    <dbReference type="NCBI Taxonomy" id="171194"/>
    <lineage>
        <taxon>Bacteria</taxon>
        <taxon>Pseudomonadati</taxon>
        <taxon>Bacteroidota</taxon>
        <taxon>Flavobacteriia</taxon>
        <taxon>Flavobacteriales</taxon>
        <taxon>Flavobacteriaceae</taxon>
        <taxon>Aequorivita</taxon>
    </lineage>
</organism>
<sequence length="94" mass="11271">MIFNCLQNNKNRNIAPACYPLAIPFRPARWTKKIPLHLNVMAYLLTEMKLDFFKILKMKFCKYYQRRNEIIEKNGISLKTKTLENSKVLCFFCF</sequence>
<evidence type="ECO:0000313" key="2">
    <source>
        <dbReference type="Proteomes" id="UP000033497"/>
    </source>
</evidence>
<reference evidence="1 2" key="1">
    <citation type="submission" date="2014-10" db="EMBL/GenBank/DDBJ databases">
        <title>Genome sequencing of Vitellibacter vladivostokensis KMM 3516.</title>
        <authorList>
            <person name="Thevarajoo S."/>
            <person name="Selvaratnam C."/>
            <person name="Goh K.M."/>
            <person name="Chong C.S."/>
        </authorList>
    </citation>
    <scope>NUCLEOTIDE SEQUENCE [LARGE SCALE GENOMIC DNA]</scope>
    <source>
        <strain evidence="1 2">KMM 3516</strain>
    </source>
</reference>
<name>A0ABR5DKP3_9FLAO</name>
<protein>
    <submittedName>
        <fullName evidence="1">Uncharacterized protein</fullName>
    </submittedName>
</protein>
<accession>A0ABR5DKP3</accession>
<evidence type="ECO:0000313" key="1">
    <source>
        <dbReference type="EMBL" id="KJJ39346.1"/>
    </source>
</evidence>
<keyword evidence="2" id="KW-1185">Reference proteome</keyword>
<dbReference type="EMBL" id="JSVU01000002">
    <property type="protein sequence ID" value="KJJ39346.1"/>
    <property type="molecule type" value="Genomic_DNA"/>
</dbReference>
<dbReference type="Proteomes" id="UP000033497">
    <property type="component" value="Unassembled WGS sequence"/>
</dbReference>